<dbReference type="OrthoDB" id="9793837at2"/>
<dbReference type="InterPro" id="IPR046612">
    <property type="entry name" value="DUF6671"/>
</dbReference>
<name>A0A255YXI4_9SPHN</name>
<reference evidence="2 3" key="1">
    <citation type="submission" date="2017-07" db="EMBL/GenBank/DDBJ databases">
        <title>Sandarakinorhabdus cyanobacteriorum sp. nov., a novel bacterium isolated from cyanobacterial aggregates in a eutrophic lake.</title>
        <authorList>
            <person name="Cai H."/>
        </authorList>
    </citation>
    <scope>NUCLEOTIDE SEQUENCE [LARGE SCALE GENOMIC DNA]</scope>
    <source>
        <strain evidence="2 3">TH057</strain>
    </source>
</reference>
<dbReference type="Proteomes" id="UP000216991">
    <property type="component" value="Unassembled WGS sequence"/>
</dbReference>
<protein>
    <recommendedName>
        <fullName evidence="1">DUF6671 domain-containing protein</fullName>
    </recommendedName>
</protein>
<dbReference type="AlphaFoldDB" id="A0A255YXI4"/>
<evidence type="ECO:0000259" key="1">
    <source>
        <dbReference type="Pfam" id="PF20376"/>
    </source>
</evidence>
<keyword evidence="3" id="KW-1185">Reference proteome</keyword>
<gene>
    <name evidence="2" type="ORF">CHU93_02880</name>
</gene>
<proteinExistence type="predicted"/>
<evidence type="ECO:0000313" key="2">
    <source>
        <dbReference type="EMBL" id="OYQ33881.1"/>
    </source>
</evidence>
<sequence length="273" mass="28246">MDSPPYTGQAVALATQHGKERALAPPLDRRLGLTVQTVAIDTDQFGTFTGTIPRTGTPRDAALAKARAGMVASGLSLGLASEGSFGPHPWMPFGAGGVETLAFIDAGRGLELTLSAVSRRTNFANHIITAGEDIAPFLARIGFPSHALIVRGPDGGILATGVQDMAALSALAWPGNRLETDMRAHVNPTRMAAIRALAGRLAARLATPCPACGCPGWGQVDVMRGLPCSTCNQPTQAIFAIIDGCSACGHQESRPRPDGVTAASPASCDWCNP</sequence>
<dbReference type="EMBL" id="NOXT01000074">
    <property type="protein sequence ID" value="OYQ33881.1"/>
    <property type="molecule type" value="Genomic_DNA"/>
</dbReference>
<feature type="domain" description="DUF6671" evidence="1">
    <location>
        <begin position="66"/>
        <end position="273"/>
    </location>
</feature>
<dbReference type="Pfam" id="PF20376">
    <property type="entry name" value="DUF6671"/>
    <property type="match status" value="1"/>
</dbReference>
<organism evidence="2 3">
    <name type="scientific">Sandarakinorhabdus cyanobacteriorum</name>
    <dbReference type="NCBI Taxonomy" id="1981098"/>
    <lineage>
        <taxon>Bacteria</taxon>
        <taxon>Pseudomonadati</taxon>
        <taxon>Pseudomonadota</taxon>
        <taxon>Alphaproteobacteria</taxon>
        <taxon>Sphingomonadales</taxon>
        <taxon>Sphingosinicellaceae</taxon>
        <taxon>Sandarakinorhabdus</taxon>
    </lineage>
</organism>
<comment type="caution">
    <text evidence="2">The sequence shown here is derived from an EMBL/GenBank/DDBJ whole genome shotgun (WGS) entry which is preliminary data.</text>
</comment>
<accession>A0A255YXI4</accession>
<evidence type="ECO:0000313" key="3">
    <source>
        <dbReference type="Proteomes" id="UP000216991"/>
    </source>
</evidence>
<dbReference type="RefSeq" id="WP_094472683.1">
    <property type="nucleotide sequence ID" value="NZ_NOXT01000074.1"/>
</dbReference>